<dbReference type="Proteomes" id="UP000031599">
    <property type="component" value="Unassembled WGS sequence"/>
</dbReference>
<protein>
    <submittedName>
        <fullName evidence="1">Uncharacterized protein</fullName>
    </submittedName>
</protein>
<name>A0A0C2DFU4_9BACT</name>
<dbReference type="AlphaFoldDB" id="A0A0C2DFU4"/>
<organism evidence="1 2">
    <name type="scientific">Enhygromyxa salina</name>
    <dbReference type="NCBI Taxonomy" id="215803"/>
    <lineage>
        <taxon>Bacteria</taxon>
        <taxon>Pseudomonadati</taxon>
        <taxon>Myxococcota</taxon>
        <taxon>Polyangia</taxon>
        <taxon>Nannocystales</taxon>
        <taxon>Nannocystaceae</taxon>
        <taxon>Enhygromyxa</taxon>
    </lineage>
</organism>
<accession>A0A0C2DFU4</accession>
<gene>
    <name evidence="1" type="ORF">DB30_00192</name>
</gene>
<sequence>MSTVAFPVNAIVAITKLEDVNVTLETMLSVSSIATPN</sequence>
<comment type="caution">
    <text evidence="1">The sequence shown here is derived from an EMBL/GenBank/DDBJ whole genome shotgun (WGS) entry which is preliminary data.</text>
</comment>
<evidence type="ECO:0000313" key="1">
    <source>
        <dbReference type="EMBL" id="KIG18507.1"/>
    </source>
</evidence>
<reference evidence="1 2" key="1">
    <citation type="submission" date="2014-12" db="EMBL/GenBank/DDBJ databases">
        <title>Genome assembly of Enhygromyxa salina DSM 15201.</title>
        <authorList>
            <person name="Sharma G."/>
            <person name="Subramanian S."/>
        </authorList>
    </citation>
    <scope>NUCLEOTIDE SEQUENCE [LARGE SCALE GENOMIC DNA]</scope>
    <source>
        <strain evidence="1 2">DSM 15201</strain>
    </source>
</reference>
<proteinExistence type="predicted"/>
<dbReference type="EMBL" id="JMCC02000010">
    <property type="protein sequence ID" value="KIG18507.1"/>
    <property type="molecule type" value="Genomic_DNA"/>
</dbReference>
<evidence type="ECO:0000313" key="2">
    <source>
        <dbReference type="Proteomes" id="UP000031599"/>
    </source>
</evidence>